<dbReference type="InterPro" id="IPR036259">
    <property type="entry name" value="MFS_trans_sf"/>
</dbReference>
<evidence type="ECO:0000256" key="2">
    <source>
        <dbReference type="ARBA" id="ARBA00022448"/>
    </source>
</evidence>
<evidence type="ECO:0000256" key="5">
    <source>
        <dbReference type="ARBA" id="ARBA00022692"/>
    </source>
</evidence>
<reference evidence="10 11" key="1">
    <citation type="journal article" date="2024" name="bioRxiv">
        <title>A reference genome for Trichogramma kaykai: A tiny desert-dwelling parasitoid wasp with competing sex-ratio distorters.</title>
        <authorList>
            <person name="Culotta J."/>
            <person name="Lindsey A.R."/>
        </authorList>
    </citation>
    <scope>NUCLEOTIDE SEQUENCE [LARGE SCALE GENOMIC DNA]</scope>
    <source>
        <strain evidence="10 11">KSX58</strain>
    </source>
</reference>
<keyword evidence="6 8" id="KW-1133">Transmembrane helix</keyword>
<proteinExistence type="predicted"/>
<name>A0ABD2XCD4_9HYME</name>
<feature type="transmembrane region" description="Helical" evidence="8">
    <location>
        <begin position="302"/>
        <end position="320"/>
    </location>
</feature>
<keyword evidence="3" id="KW-1003">Cell membrane</keyword>
<feature type="transmembrane region" description="Helical" evidence="8">
    <location>
        <begin position="153"/>
        <end position="173"/>
    </location>
</feature>
<evidence type="ECO:0000256" key="7">
    <source>
        <dbReference type="ARBA" id="ARBA00023136"/>
    </source>
</evidence>
<dbReference type="Pfam" id="PF00083">
    <property type="entry name" value="Sugar_tr"/>
    <property type="match status" value="1"/>
</dbReference>
<keyword evidence="2" id="KW-0813">Transport</keyword>
<evidence type="ECO:0000256" key="4">
    <source>
        <dbReference type="ARBA" id="ARBA00022597"/>
    </source>
</evidence>
<keyword evidence="4" id="KW-0762">Sugar transport</keyword>
<dbReference type="PANTHER" id="PTHR48021:SF46">
    <property type="entry name" value="MAJOR FACILITATOR SUPERFAMILY (MFS) PROFILE DOMAIN-CONTAINING PROTEIN"/>
    <property type="match status" value="1"/>
</dbReference>
<dbReference type="FunFam" id="1.20.1250.20:FF:000218">
    <property type="entry name" value="facilitated trehalose transporter Tret1"/>
    <property type="match status" value="1"/>
</dbReference>
<dbReference type="InterPro" id="IPR050549">
    <property type="entry name" value="MFS_Trehalose_Transporter"/>
</dbReference>
<dbReference type="PROSITE" id="PS50850">
    <property type="entry name" value="MFS"/>
    <property type="match status" value="1"/>
</dbReference>
<organism evidence="10 11">
    <name type="scientific">Trichogramma kaykai</name>
    <dbReference type="NCBI Taxonomy" id="54128"/>
    <lineage>
        <taxon>Eukaryota</taxon>
        <taxon>Metazoa</taxon>
        <taxon>Ecdysozoa</taxon>
        <taxon>Arthropoda</taxon>
        <taxon>Hexapoda</taxon>
        <taxon>Insecta</taxon>
        <taxon>Pterygota</taxon>
        <taxon>Neoptera</taxon>
        <taxon>Endopterygota</taxon>
        <taxon>Hymenoptera</taxon>
        <taxon>Apocrita</taxon>
        <taxon>Proctotrupomorpha</taxon>
        <taxon>Chalcidoidea</taxon>
        <taxon>Trichogrammatidae</taxon>
        <taxon>Trichogramma</taxon>
    </lineage>
</organism>
<evidence type="ECO:0000259" key="9">
    <source>
        <dbReference type="PROSITE" id="PS50850"/>
    </source>
</evidence>
<dbReference type="PROSITE" id="PS00217">
    <property type="entry name" value="SUGAR_TRANSPORT_2"/>
    <property type="match status" value="1"/>
</dbReference>
<comment type="subcellular location">
    <subcellularLocation>
        <location evidence="1">Cell membrane</location>
        <topology evidence="1">Multi-pass membrane protein</topology>
    </subcellularLocation>
</comment>
<feature type="transmembrane region" description="Helical" evidence="8">
    <location>
        <begin position="438"/>
        <end position="458"/>
    </location>
</feature>
<dbReference type="Proteomes" id="UP001627154">
    <property type="component" value="Unassembled WGS sequence"/>
</dbReference>
<dbReference type="GO" id="GO:0005886">
    <property type="term" value="C:plasma membrane"/>
    <property type="evidence" value="ECO:0007669"/>
    <property type="project" value="UniProtKB-SubCell"/>
</dbReference>
<evidence type="ECO:0000313" key="10">
    <source>
        <dbReference type="EMBL" id="KAL3402805.1"/>
    </source>
</evidence>
<dbReference type="AlphaFoldDB" id="A0ABD2XCD4"/>
<gene>
    <name evidence="10" type="ORF">TKK_003985</name>
</gene>
<evidence type="ECO:0000256" key="6">
    <source>
        <dbReference type="ARBA" id="ARBA00022989"/>
    </source>
</evidence>
<evidence type="ECO:0000313" key="11">
    <source>
        <dbReference type="Proteomes" id="UP001627154"/>
    </source>
</evidence>
<keyword evidence="7 8" id="KW-0472">Membrane</keyword>
<sequence>MSNGHCNSASDALLNGLKEHPDIQKMEVSRAQQTQSKRTQWKQWAACISATLSMVAAGTVYGWTTTMGSRITINGTANVTTGWDNDDSVPFQITEDESSWVVSLTVIGSMIGPFYGAYIAATYGRKLCLLLTSLFYILGWLLVIFAQNVNYLYASRMILGVGVGMSYTANPMYVSEVADVNIRGALSTLIAVNVFTGSLIACSVGPWSSYSALGVCLLAIPVIFVLTFAWFPETPYYLVSKGKHTEAKEAIGFLKGLSDTEELDQELELVRKNIGVIESNDELKFRFADVRLLLTNINNRRALLIVMGLILGQQLSGNFSTMQYLETMFNEAKIGVAPHIATIIIVSVGLVSGATATMTVEGAGRRLLLILSSFGCGLTLLALAVYLLMNDQGTDVTTFNLLPVFDVIFFQIFYQVGLGTMTNLLIGELFPTNVKGIAGAIITIFDGLLGFVVSKVYMDFKHSGGLYVTYLIFAVSCFVLFVFVYGFVPETKCKTFNEIQDILAELKPFRMTKRPFWSKCGATAAATTRAGIDKKNDNSKNNGTAAAANEV</sequence>
<dbReference type="PANTHER" id="PTHR48021">
    <property type="match status" value="1"/>
</dbReference>
<feature type="transmembrane region" description="Helical" evidence="8">
    <location>
        <begin position="367"/>
        <end position="388"/>
    </location>
</feature>
<feature type="transmembrane region" description="Helical" evidence="8">
    <location>
        <begin position="408"/>
        <end position="426"/>
    </location>
</feature>
<dbReference type="InterPro" id="IPR005829">
    <property type="entry name" value="Sugar_transporter_CS"/>
</dbReference>
<comment type="caution">
    <text evidence="10">The sequence shown here is derived from an EMBL/GenBank/DDBJ whole genome shotgun (WGS) entry which is preliminary data.</text>
</comment>
<evidence type="ECO:0000256" key="1">
    <source>
        <dbReference type="ARBA" id="ARBA00004651"/>
    </source>
</evidence>
<feature type="transmembrane region" description="Helical" evidence="8">
    <location>
        <begin position="185"/>
        <end position="206"/>
    </location>
</feature>
<dbReference type="InterPro" id="IPR020846">
    <property type="entry name" value="MFS_dom"/>
</dbReference>
<feature type="transmembrane region" description="Helical" evidence="8">
    <location>
        <begin position="127"/>
        <end position="147"/>
    </location>
</feature>
<feature type="domain" description="Major facilitator superfamily (MFS) profile" evidence="9">
    <location>
        <begin position="50"/>
        <end position="492"/>
    </location>
</feature>
<protein>
    <recommendedName>
        <fullName evidence="9">Major facilitator superfamily (MFS) profile domain-containing protein</fullName>
    </recommendedName>
</protein>
<evidence type="ECO:0000256" key="8">
    <source>
        <dbReference type="SAM" id="Phobius"/>
    </source>
</evidence>
<dbReference type="SUPFAM" id="SSF103473">
    <property type="entry name" value="MFS general substrate transporter"/>
    <property type="match status" value="1"/>
</dbReference>
<dbReference type="Gene3D" id="1.20.1250.20">
    <property type="entry name" value="MFS general substrate transporter like domains"/>
    <property type="match status" value="1"/>
</dbReference>
<feature type="transmembrane region" description="Helical" evidence="8">
    <location>
        <begin position="100"/>
        <end position="120"/>
    </location>
</feature>
<feature type="transmembrane region" description="Helical" evidence="8">
    <location>
        <begin position="212"/>
        <end position="231"/>
    </location>
</feature>
<keyword evidence="11" id="KW-1185">Reference proteome</keyword>
<accession>A0ABD2XCD4</accession>
<keyword evidence="5 8" id="KW-0812">Transmembrane</keyword>
<feature type="transmembrane region" description="Helical" evidence="8">
    <location>
        <begin position="340"/>
        <end position="360"/>
    </location>
</feature>
<dbReference type="InterPro" id="IPR005828">
    <property type="entry name" value="MFS_sugar_transport-like"/>
</dbReference>
<feature type="transmembrane region" description="Helical" evidence="8">
    <location>
        <begin position="464"/>
        <end position="488"/>
    </location>
</feature>
<feature type="transmembrane region" description="Helical" evidence="8">
    <location>
        <begin position="44"/>
        <end position="64"/>
    </location>
</feature>
<dbReference type="EMBL" id="JBJJXI010000032">
    <property type="protein sequence ID" value="KAL3402805.1"/>
    <property type="molecule type" value="Genomic_DNA"/>
</dbReference>
<evidence type="ECO:0000256" key="3">
    <source>
        <dbReference type="ARBA" id="ARBA00022475"/>
    </source>
</evidence>